<dbReference type="EMBL" id="JACYFC010000001">
    <property type="protein sequence ID" value="MBD5769962.1"/>
    <property type="molecule type" value="Genomic_DNA"/>
</dbReference>
<evidence type="ECO:0000256" key="8">
    <source>
        <dbReference type="SAM" id="Phobius"/>
    </source>
</evidence>
<dbReference type="Gene3D" id="3.40.50.2300">
    <property type="match status" value="1"/>
</dbReference>
<dbReference type="Pfam" id="PF02518">
    <property type="entry name" value="HATPase_c"/>
    <property type="match status" value="1"/>
</dbReference>
<dbReference type="InterPro" id="IPR003661">
    <property type="entry name" value="HisK_dim/P_dom"/>
</dbReference>
<feature type="transmembrane region" description="Helical" evidence="8">
    <location>
        <begin position="53"/>
        <end position="74"/>
    </location>
</feature>
<dbReference type="SMART" id="SM00387">
    <property type="entry name" value="HATPase_c"/>
    <property type="match status" value="1"/>
</dbReference>
<keyword evidence="6" id="KW-0902">Two-component regulatory system</keyword>
<dbReference type="SMART" id="SM00388">
    <property type="entry name" value="HisKA"/>
    <property type="match status" value="1"/>
</dbReference>
<dbReference type="SUPFAM" id="SSF55874">
    <property type="entry name" value="ATPase domain of HSP90 chaperone/DNA topoisomerase II/histidine kinase"/>
    <property type="match status" value="1"/>
</dbReference>
<evidence type="ECO:0000259" key="9">
    <source>
        <dbReference type="PROSITE" id="PS50109"/>
    </source>
</evidence>
<evidence type="ECO:0000256" key="1">
    <source>
        <dbReference type="ARBA" id="ARBA00000085"/>
    </source>
</evidence>
<keyword evidence="5 11" id="KW-0418">Kinase</keyword>
<accession>A0ABR8NV81</accession>
<dbReference type="InterPro" id="IPR050736">
    <property type="entry name" value="Sensor_HK_Regulatory"/>
</dbReference>
<dbReference type="GO" id="GO:0016301">
    <property type="term" value="F:kinase activity"/>
    <property type="evidence" value="ECO:0007669"/>
    <property type="project" value="UniProtKB-KW"/>
</dbReference>
<comment type="catalytic activity">
    <reaction evidence="1">
        <text>ATP + protein L-histidine = ADP + protein N-phospho-L-histidine.</text>
        <dbReference type="EC" id="2.7.13.3"/>
    </reaction>
</comment>
<dbReference type="PANTHER" id="PTHR43711:SF26">
    <property type="entry name" value="SENSOR HISTIDINE KINASE RCSC"/>
    <property type="match status" value="1"/>
</dbReference>
<organism evidence="11 12">
    <name type="scientific">Marinomonas colpomeniae</name>
    <dbReference type="NCBI Taxonomy" id="2774408"/>
    <lineage>
        <taxon>Bacteria</taxon>
        <taxon>Pseudomonadati</taxon>
        <taxon>Pseudomonadota</taxon>
        <taxon>Gammaproteobacteria</taxon>
        <taxon>Oceanospirillales</taxon>
        <taxon>Oceanospirillaceae</taxon>
        <taxon>Marinomonas</taxon>
    </lineage>
</organism>
<keyword evidence="8" id="KW-0812">Transmembrane</keyword>
<dbReference type="Pfam" id="PF00072">
    <property type="entry name" value="Response_reg"/>
    <property type="match status" value="1"/>
</dbReference>
<dbReference type="InterPro" id="IPR003594">
    <property type="entry name" value="HATPase_dom"/>
</dbReference>
<dbReference type="SUPFAM" id="SSF47384">
    <property type="entry name" value="Homodimeric domain of signal transducing histidine kinase"/>
    <property type="match status" value="1"/>
</dbReference>
<dbReference type="InterPro" id="IPR004358">
    <property type="entry name" value="Sig_transdc_His_kin-like_C"/>
</dbReference>
<keyword evidence="3 7" id="KW-0597">Phosphoprotein</keyword>
<feature type="domain" description="Response regulatory" evidence="10">
    <location>
        <begin position="455"/>
        <end position="573"/>
    </location>
</feature>
<evidence type="ECO:0000256" key="7">
    <source>
        <dbReference type="PROSITE-ProRule" id="PRU00169"/>
    </source>
</evidence>
<dbReference type="InterPro" id="IPR036890">
    <property type="entry name" value="HATPase_C_sf"/>
</dbReference>
<dbReference type="InterPro" id="IPR005467">
    <property type="entry name" value="His_kinase_dom"/>
</dbReference>
<name>A0ABR8NV81_9GAMM</name>
<evidence type="ECO:0000256" key="3">
    <source>
        <dbReference type="ARBA" id="ARBA00022553"/>
    </source>
</evidence>
<dbReference type="InterPro" id="IPR036097">
    <property type="entry name" value="HisK_dim/P_sf"/>
</dbReference>
<comment type="caution">
    <text evidence="11">The sequence shown here is derived from an EMBL/GenBank/DDBJ whole genome shotgun (WGS) entry which is preliminary data.</text>
</comment>
<dbReference type="PROSITE" id="PS50110">
    <property type="entry name" value="RESPONSE_REGULATORY"/>
    <property type="match status" value="1"/>
</dbReference>
<dbReference type="Pfam" id="PF00512">
    <property type="entry name" value="HisKA"/>
    <property type="match status" value="1"/>
</dbReference>
<dbReference type="InterPro" id="IPR001789">
    <property type="entry name" value="Sig_transdc_resp-reg_receiver"/>
</dbReference>
<feature type="transmembrane region" description="Helical" evidence="8">
    <location>
        <begin position="27"/>
        <end position="47"/>
    </location>
</feature>
<sequence length="580" mass="65755">MIESILNAKNNEVLIEKERFTLYMGEMLRVCIGSIFIGLPLFSFIFLPQAYRYSFSVWFAFDIVLLLSVFFTFYGFYKHNGRFTDSMWKKISDIPILIFSFYIASAPWLWLQTEVDIYFYTMFIMVISLTGTITHSISYYFSRQALFSTLPILSLLIKFYTMESHNHFEIYIVVLLVLAGLIAFSHRINKSLTNAIVLKIEHLQARANAERVNAEKSQFIAAASHDIRQPLQAINLLVDTLKSRNTNSKDGILFERLESSVDSMSELLNSLLDVSKLDAQVIIPQPKHLCLTELLLKLQGELEPLAKAKGLNLRVEAENITAVADVILLEQVLNNLLSNAIRYTEHGGIILSAKKESEKITISVRDTGIGVNILDQEAIFLEFRQLHNQERDKSKGLGLGLSIVKRLCALQNWPLSLDSELGIGSCFSFTIPQGDSELIQVVEKVDINKNLVAVDVIIIDDHEGVRFSLSNMLRSWGCKVRTFDCADRACEELRSFPEWQPNLIISDYRLRENLTGIEGIAQIKKELKSEAESIIISGDTAPDIIKKIEESGLIVLHKPIKPAKLRVVLSRKMKSIIEND</sequence>
<feature type="transmembrane region" description="Helical" evidence="8">
    <location>
        <begin position="168"/>
        <end position="184"/>
    </location>
</feature>
<evidence type="ECO:0000256" key="4">
    <source>
        <dbReference type="ARBA" id="ARBA00022679"/>
    </source>
</evidence>
<evidence type="ECO:0000256" key="5">
    <source>
        <dbReference type="ARBA" id="ARBA00022777"/>
    </source>
</evidence>
<protein>
    <recommendedName>
        <fullName evidence="2">histidine kinase</fullName>
        <ecNumber evidence="2">2.7.13.3</ecNumber>
    </recommendedName>
</protein>
<keyword evidence="8" id="KW-0472">Membrane</keyword>
<evidence type="ECO:0000259" key="10">
    <source>
        <dbReference type="PROSITE" id="PS50110"/>
    </source>
</evidence>
<dbReference type="InterPro" id="IPR011006">
    <property type="entry name" value="CheY-like_superfamily"/>
</dbReference>
<feature type="transmembrane region" description="Helical" evidence="8">
    <location>
        <begin position="117"/>
        <end position="138"/>
    </location>
</feature>
<evidence type="ECO:0000256" key="6">
    <source>
        <dbReference type="ARBA" id="ARBA00023012"/>
    </source>
</evidence>
<keyword evidence="4" id="KW-0808">Transferase</keyword>
<dbReference type="SMART" id="SM00448">
    <property type="entry name" value="REC"/>
    <property type="match status" value="1"/>
</dbReference>
<dbReference type="PANTHER" id="PTHR43711">
    <property type="entry name" value="TWO-COMPONENT HISTIDINE KINASE"/>
    <property type="match status" value="1"/>
</dbReference>
<dbReference type="SUPFAM" id="SSF52172">
    <property type="entry name" value="CheY-like"/>
    <property type="match status" value="1"/>
</dbReference>
<reference evidence="11 12" key="1">
    <citation type="submission" date="2020-09" db="EMBL/GenBank/DDBJ databases">
        <title>Marinomonas sp. nov., isolated from the cysticercosis algae of Qingdao, China.</title>
        <authorList>
            <person name="Sun X."/>
        </authorList>
    </citation>
    <scope>NUCLEOTIDE SEQUENCE [LARGE SCALE GENOMIC DNA]</scope>
    <source>
        <strain evidence="11 12">SM2066</strain>
    </source>
</reference>
<dbReference type="Proteomes" id="UP000604161">
    <property type="component" value="Unassembled WGS sequence"/>
</dbReference>
<gene>
    <name evidence="11" type="ORF">IF202_02775</name>
</gene>
<keyword evidence="8" id="KW-1133">Transmembrane helix</keyword>
<dbReference type="PROSITE" id="PS50109">
    <property type="entry name" value="HIS_KIN"/>
    <property type="match status" value="1"/>
</dbReference>
<proteinExistence type="predicted"/>
<keyword evidence="12" id="KW-1185">Reference proteome</keyword>
<evidence type="ECO:0000313" key="11">
    <source>
        <dbReference type="EMBL" id="MBD5769962.1"/>
    </source>
</evidence>
<dbReference type="CDD" id="cd00082">
    <property type="entry name" value="HisKA"/>
    <property type="match status" value="1"/>
</dbReference>
<feature type="domain" description="Histidine kinase" evidence="9">
    <location>
        <begin position="222"/>
        <end position="435"/>
    </location>
</feature>
<dbReference type="EC" id="2.7.13.3" evidence="2"/>
<evidence type="ECO:0000313" key="12">
    <source>
        <dbReference type="Proteomes" id="UP000604161"/>
    </source>
</evidence>
<dbReference type="RefSeq" id="WP_191593335.1">
    <property type="nucleotide sequence ID" value="NZ_JACYFC010000001.1"/>
</dbReference>
<dbReference type="Gene3D" id="1.10.287.130">
    <property type="match status" value="1"/>
</dbReference>
<dbReference type="PRINTS" id="PR00344">
    <property type="entry name" value="BCTRLSENSOR"/>
</dbReference>
<feature type="transmembrane region" description="Helical" evidence="8">
    <location>
        <begin position="94"/>
        <end position="111"/>
    </location>
</feature>
<feature type="modified residue" description="4-aspartylphosphate" evidence="7">
    <location>
        <position position="507"/>
    </location>
</feature>
<dbReference type="CDD" id="cd00156">
    <property type="entry name" value="REC"/>
    <property type="match status" value="1"/>
</dbReference>
<dbReference type="Gene3D" id="3.30.565.10">
    <property type="entry name" value="Histidine kinase-like ATPase, C-terminal domain"/>
    <property type="match status" value="1"/>
</dbReference>
<evidence type="ECO:0000256" key="2">
    <source>
        <dbReference type="ARBA" id="ARBA00012438"/>
    </source>
</evidence>